<dbReference type="PANTHER" id="PTHR37313:SF4">
    <property type="entry name" value="CONSERVED MEMBRANE PROTEIN-RELATED"/>
    <property type="match status" value="1"/>
</dbReference>
<protein>
    <submittedName>
        <fullName evidence="4">DUF881 domain-containing protein</fullName>
    </submittedName>
</protein>
<comment type="similarity">
    <text evidence="1">Belongs to the UPF0749 family.</text>
</comment>
<organism evidence="4 5">
    <name type="scientific">Aeromicrobium tamlense</name>
    <dbReference type="NCBI Taxonomy" id="375541"/>
    <lineage>
        <taxon>Bacteria</taxon>
        <taxon>Bacillati</taxon>
        <taxon>Actinomycetota</taxon>
        <taxon>Actinomycetes</taxon>
        <taxon>Propionibacteriales</taxon>
        <taxon>Nocardioidaceae</taxon>
        <taxon>Aeromicrobium</taxon>
    </lineage>
</organism>
<name>A0A8I0KIA8_9ACTN</name>
<sequence>MRTGLGPLSSTDLRLNLLNTSISRSGGWDGRCVSYPASLVVVPETPREEGKIKVVSRWSLLGLVLACVCGIVLVAAAVTSDGSDLRPAGGDLNSVVRDRAHEVENRRGEAARLQREVDELTGRADDADLRREARRVTRLSDPAGLTPVEGPGLRIALEDAPRSVEVPGLDPNLLVVHQQDIQAFVNALWAGGAEAITLQGQRLISTTGIKCVGNTVVLDGVPYSPPYVIEAIGDRSRLRGAMTESPEVTTYTQYAQKYGLGLDQREVDVVKAPAYGGSVSMSHATVVD</sequence>
<evidence type="ECO:0000313" key="5">
    <source>
        <dbReference type="Proteomes" id="UP000659061"/>
    </source>
</evidence>
<keyword evidence="3" id="KW-1133">Transmembrane helix</keyword>
<evidence type="ECO:0000256" key="1">
    <source>
        <dbReference type="ARBA" id="ARBA00009108"/>
    </source>
</evidence>
<keyword evidence="3" id="KW-0812">Transmembrane</keyword>
<keyword evidence="2" id="KW-0175">Coiled coil</keyword>
<dbReference type="Gene3D" id="3.30.70.1880">
    <property type="entry name" value="Protein of unknown function DUF881"/>
    <property type="match status" value="1"/>
</dbReference>
<proteinExistence type="inferred from homology"/>
<comment type="caution">
    <text evidence="4">The sequence shown here is derived from an EMBL/GenBank/DDBJ whole genome shotgun (WGS) entry which is preliminary data.</text>
</comment>
<dbReference type="GO" id="GO:0005886">
    <property type="term" value="C:plasma membrane"/>
    <property type="evidence" value="ECO:0007669"/>
    <property type="project" value="TreeGrafter"/>
</dbReference>
<accession>A0A8I0KIA8</accession>
<dbReference type="Proteomes" id="UP000659061">
    <property type="component" value="Unassembled WGS sequence"/>
</dbReference>
<reference evidence="4" key="1">
    <citation type="submission" date="2020-09" db="EMBL/GenBank/DDBJ databases">
        <title>Novel species in genus Aeromicrobium.</title>
        <authorList>
            <person name="Zhang G."/>
        </authorList>
    </citation>
    <scope>NUCLEOTIDE SEQUENCE</scope>
    <source>
        <strain evidence="4">SSW1-57</strain>
    </source>
</reference>
<dbReference type="EMBL" id="JACWMT010000001">
    <property type="protein sequence ID" value="MBD1269707.1"/>
    <property type="molecule type" value="Genomic_DNA"/>
</dbReference>
<evidence type="ECO:0000256" key="3">
    <source>
        <dbReference type="SAM" id="Phobius"/>
    </source>
</evidence>
<dbReference type="InterPro" id="IPR010273">
    <property type="entry name" value="DUF881"/>
</dbReference>
<evidence type="ECO:0000313" key="4">
    <source>
        <dbReference type="EMBL" id="MBD1269707.1"/>
    </source>
</evidence>
<gene>
    <name evidence="4" type="ORF">IDH50_05670</name>
</gene>
<dbReference type="PANTHER" id="PTHR37313">
    <property type="entry name" value="UPF0749 PROTEIN RV1825"/>
    <property type="match status" value="1"/>
</dbReference>
<evidence type="ECO:0000256" key="2">
    <source>
        <dbReference type="SAM" id="Coils"/>
    </source>
</evidence>
<keyword evidence="3" id="KW-0472">Membrane</keyword>
<dbReference type="Pfam" id="PF05949">
    <property type="entry name" value="DUF881"/>
    <property type="match status" value="1"/>
</dbReference>
<feature type="coiled-coil region" evidence="2">
    <location>
        <begin position="103"/>
        <end position="130"/>
    </location>
</feature>
<dbReference type="AlphaFoldDB" id="A0A8I0KIA8"/>
<feature type="transmembrane region" description="Helical" evidence="3">
    <location>
        <begin position="58"/>
        <end position="78"/>
    </location>
</feature>